<gene>
    <name evidence="2" type="primary">orf141</name>
</gene>
<protein>
    <submittedName>
        <fullName evidence="2">Uncharacterized protein</fullName>
    </submittedName>
</protein>
<feature type="compositionally biased region" description="Polar residues" evidence="1">
    <location>
        <begin position="1"/>
        <end position="17"/>
    </location>
</feature>
<evidence type="ECO:0000313" key="3">
    <source>
        <dbReference type="EMBL" id="QDH07232.1"/>
    </source>
</evidence>
<keyword evidence="2" id="KW-0496">Mitochondrion</keyword>
<reference evidence="2" key="1">
    <citation type="submission" date="2017-02" db="EMBL/GenBank/DDBJ databases">
        <title>SMRT sequencing of the wild medicinal fungus Ophiocordyceps sinensis mitochondrial genome reveals phylogenetic relationship and depicts a genome-wide modification map.</title>
        <authorList>
            <person name="Liu D."/>
            <person name="Kang X."/>
            <person name="Hu L."/>
        </authorList>
    </citation>
    <scope>NUCLEOTIDE SEQUENCE</scope>
</reference>
<dbReference type="EMBL" id="MH400233">
    <property type="protein sequence ID" value="QDH07232.1"/>
    <property type="molecule type" value="Genomic_DNA"/>
</dbReference>
<sequence>MNAQSSNPPQGSSSINPEPSIPQLPNPTQQGNPYSSHPQTSNQPQGPRPTRIPPEASSSNSPPREHTLDISLLFPHQYELRHNIIDKIDNRLLIPTRRLGGANRGHSREFVEGFGIFFFQKIKIKIKIKIAVAGWLLVIFF</sequence>
<name>A0A1W5SXZ4_9HYPO</name>
<geneLocation type="mitochondrion" evidence="2"/>
<feature type="compositionally biased region" description="Polar residues" evidence="1">
    <location>
        <begin position="26"/>
        <end position="45"/>
    </location>
</feature>
<dbReference type="AlphaFoldDB" id="A0A1W5SXZ4"/>
<dbReference type="EMBL" id="KY622006">
    <property type="protein sequence ID" value="ARF03376.1"/>
    <property type="molecule type" value="Genomic_DNA"/>
</dbReference>
<proteinExistence type="predicted"/>
<reference evidence="3" key="2">
    <citation type="submission" date="2018-05" db="EMBL/GenBank/DDBJ databases">
        <authorList>
            <person name="Zhang Y."/>
        </authorList>
    </citation>
    <scope>NUCLEOTIDE SEQUENCE</scope>
</reference>
<evidence type="ECO:0000256" key="1">
    <source>
        <dbReference type="SAM" id="MobiDB-lite"/>
    </source>
</evidence>
<accession>A0A1W5SXZ4</accession>
<dbReference type="RefSeq" id="YP_009364353.1">
    <property type="nucleotide sequence ID" value="NC_034659.1"/>
</dbReference>
<evidence type="ECO:0000313" key="2">
    <source>
        <dbReference type="EMBL" id="ARF03376.1"/>
    </source>
</evidence>
<organism evidence="2">
    <name type="scientific">Ophiocordyceps sinensis</name>
    <dbReference type="NCBI Taxonomy" id="72228"/>
    <lineage>
        <taxon>Eukaryota</taxon>
        <taxon>Fungi</taxon>
        <taxon>Dikarya</taxon>
        <taxon>Ascomycota</taxon>
        <taxon>Pezizomycotina</taxon>
        <taxon>Sordariomycetes</taxon>
        <taxon>Hypocreomycetidae</taxon>
        <taxon>Hypocreales</taxon>
        <taxon>Ophiocordycipitaceae</taxon>
        <taxon>Ophiocordyceps</taxon>
    </lineage>
</organism>
<feature type="region of interest" description="Disordered" evidence="1">
    <location>
        <begin position="1"/>
        <end position="68"/>
    </location>
</feature>
<dbReference type="GeneID" id="32888722"/>